<dbReference type="Proteomes" id="UP000195062">
    <property type="component" value="Unassembled WGS sequence"/>
</dbReference>
<organism evidence="2 3">
    <name type="scientific">Clavibacter michiganensis subsp. michiganensis</name>
    <dbReference type="NCBI Taxonomy" id="33013"/>
    <lineage>
        <taxon>Bacteria</taxon>
        <taxon>Bacillati</taxon>
        <taxon>Actinomycetota</taxon>
        <taxon>Actinomycetes</taxon>
        <taxon>Micrococcales</taxon>
        <taxon>Microbacteriaceae</taxon>
        <taxon>Clavibacter</taxon>
    </lineage>
</organism>
<dbReference type="EMBL" id="MDHH01000002">
    <property type="protein sequence ID" value="OUE02575.1"/>
    <property type="molecule type" value="Genomic_DNA"/>
</dbReference>
<protein>
    <submittedName>
        <fullName evidence="2">Uncharacterized protein</fullName>
    </submittedName>
</protein>
<evidence type="ECO:0000313" key="3">
    <source>
        <dbReference type="Proteomes" id="UP000195062"/>
    </source>
</evidence>
<proteinExistence type="predicted"/>
<sequence length="48" mass="4793">MVPVASTESIAGRMRSTSLSASKMRNTSTPVAAASCTNASVTSVGYGV</sequence>
<accession>A0A251XHL2</accession>
<feature type="region of interest" description="Disordered" evidence="1">
    <location>
        <begin position="1"/>
        <end position="32"/>
    </location>
</feature>
<name>A0A251XHL2_CLAMM</name>
<comment type="caution">
    <text evidence="2">The sequence shown here is derived from an EMBL/GenBank/DDBJ whole genome shotgun (WGS) entry which is preliminary data.</text>
</comment>
<gene>
    <name evidence="2" type="ORF">CMMCAS07_11195</name>
</gene>
<keyword evidence="3" id="KW-1185">Reference proteome</keyword>
<evidence type="ECO:0000256" key="1">
    <source>
        <dbReference type="SAM" id="MobiDB-lite"/>
    </source>
</evidence>
<dbReference type="AlphaFoldDB" id="A0A251XHL2"/>
<feature type="compositionally biased region" description="Polar residues" evidence="1">
    <location>
        <begin position="15"/>
        <end position="32"/>
    </location>
</feature>
<evidence type="ECO:0000313" key="2">
    <source>
        <dbReference type="EMBL" id="OUE02575.1"/>
    </source>
</evidence>
<reference evidence="2 3" key="1">
    <citation type="submission" date="2016-08" db="EMBL/GenBank/DDBJ databases">
        <title>Genome sequence of Clavibacter michiganensis subsp. michiganensis strain CASJ007.</title>
        <authorList>
            <person name="Thapa S.P."/>
            <person name="Coaker G."/>
        </authorList>
    </citation>
    <scope>NUCLEOTIDE SEQUENCE [LARGE SCALE GENOMIC DNA]</scope>
    <source>
        <strain evidence="2">CASJ007</strain>
    </source>
</reference>